<protein>
    <submittedName>
        <fullName evidence="3">Uncharacterized protein</fullName>
    </submittedName>
</protein>
<dbReference type="EMBL" id="AGNL01000243">
    <property type="protein sequence ID" value="EJK77915.1"/>
    <property type="molecule type" value="Genomic_DNA"/>
</dbReference>
<reference evidence="3 4" key="1">
    <citation type="journal article" date="2012" name="Genome Biol.">
        <title>Genome and low-iron response of an oceanic diatom adapted to chronic iron limitation.</title>
        <authorList>
            <person name="Lommer M."/>
            <person name="Specht M."/>
            <person name="Roy A.S."/>
            <person name="Kraemer L."/>
            <person name="Andreson R."/>
            <person name="Gutowska M.A."/>
            <person name="Wolf J."/>
            <person name="Bergner S.V."/>
            <person name="Schilhabel M.B."/>
            <person name="Klostermeier U.C."/>
            <person name="Beiko R.G."/>
            <person name="Rosenstiel P."/>
            <person name="Hippler M."/>
            <person name="Laroche J."/>
        </authorList>
    </citation>
    <scope>NUCLEOTIDE SEQUENCE [LARGE SCALE GENOMIC DNA]</scope>
    <source>
        <strain evidence="3 4">CCMP1005</strain>
    </source>
</reference>
<evidence type="ECO:0000256" key="2">
    <source>
        <dbReference type="SAM" id="MobiDB-lite"/>
    </source>
</evidence>
<evidence type="ECO:0000313" key="3">
    <source>
        <dbReference type="EMBL" id="EJK77915.1"/>
    </source>
</evidence>
<dbReference type="OrthoDB" id="6500038at2759"/>
<dbReference type="AlphaFoldDB" id="K0TJQ9"/>
<feature type="region of interest" description="Disordered" evidence="2">
    <location>
        <begin position="1"/>
        <end position="29"/>
    </location>
</feature>
<accession>K0TJQ9</accession>
<gene>
    <name evidence="3" type="ORF">THAOC_00220</name>
</gene>
<organism evidence="3 4">
    <name type="scientific">Thalassiosira oceanica</name>
    <name type="common">Marine diatom</name>
    <dbReference type="NCBI Taxonomy" id="159749"/>
    <lineage>
        <taxon>Eukaryota</taxon>
        <taxon>Sar</taxon>
        <taxon>Stramenopiles</taxon>
        <taxon>Ochrophyta</taxon>
        <taxon>Bacillariophyta</taxon>
        <taxon>Coscinodiscophyceae</taxon>
        <taxon>Thalassiosirophycidae</taxon>
        <taxon>Thalassiosirales</taxon>
        <taxon>Thalassiosiraceae</taxon>
        <taxon>Thalassiosira</taxon>
    </lineage>
</organism>
<feature type="coiled-coil region" evidence="1">
    <location>
        <begin position="32"/>
        <end position="100"/>
    </location>
</feature>
<evidence type="ECO:0000313" key="4">
    <source>
        <dbReference type="Proteomes" id="UP000266841"/>
    </source>
</evidence>
<name>K0TJQ9_THAOC</name>
<keyword evidence="1" id="KW-0175">Coiled coil</keyword>
<feature type="non-terminal residue" evidence="3">
    <location>
        <position position="163"/>
    </location>
</feature>
<evidence type="ECO:0000256" key="1">
    <source>
        <dbReference type="SAM" id="Coils"/>
    </source>
</evidence>
<keyword evidence="4" id="KW-1185">Reference proteome</keyword>
<sequence>MEPSSCSQWDEAKKRKLGSPTTNEGSLVASDAMDLKHLLDQQSEQMRRMQSQIDGLVAINSTLQARHRLDDQAEKRVEQVDELREKCDVLESRCGSLERSIQVLKKDVSWTYSAPDIPRSHWIEQGHDEEYPDNMEDILSRASKKTPSALRRRAKITTADAWI</sequence>
<dbReference type="Proteomes" id="UP000266841">
    <property type="component" value="Unassembled WGS sequence"/>
</dbReference>
<comment type="caution">
    <text evidence="3">The sequence shown here is derived from an EMBL/GenBank/DDBJ whole genome shotgun (WGS) entry which is preliminary data.</text>
</comment>
<proteinExistence type="predicted"/>